<name>A0AAN8WTG9_HALRR</name>
<sequence length="139" mass="15757">MNRVLSVHPLHRWRCKGFEGEGGIMNQGKMLYRDLPIYNVFDASSTLDKYGILDGISTGISISSDFVFGRNRYWMRLIPVQNEFSRLDLSQCLNRSRGEKSFVIVSLDGHYCSCASLLDGVHISLSYAKDYNVVIARVV</sequence>
<proteinExistence type="predicted"/>
<evidence type="ECO:0000313" key="1">
    <source>
        <dbReference type="EMBL" id="KAK7070031.1"/>
    </source>
</evidence>
<feature type="non-terminal residue" evidence="1">
    <location>
        <position position="139"/>
    </location>
</feature>
<dbReference type="Proteomes" id="UP001381693">
    <property type="component" value="Unassembled WGS sequence"/>
</dbReference>
<dbReference type="AlphaFoldDB" id="A0AAN8WTG9"/>
<evidence type="ECO:0000313" key="2">
    <source>
        <dbReference type="Proteomes" id="UP001381693"/>
    </source>
</evidence>
<keyword evidence="2" id="KW-1185">Reference proteome</keyword>
<accession>A0AAN8WTG9</accession>
<dbReference type="EMBL" id="JAXCGZ010015589">
    <property type="protein sequence ID" value="KAK7070031.1"/>
    <property type="molecule type" value="Genomic_DNA"/>
</dbReference>
<reference evidence="1 2" key="1">
    <citation type="submission" date="2023-11" db="EMBL/GenBank/DDBJ databases">
        <title>Halocaridina rubra genome assembly.</title>
        <authorList>
            <person name="Smith C."/>
        </authorList>
    </citation>
    <scope>NUCLEOTIDE SEQUENCE [LARGE SCALE GENOMIC DNA]</scope>
    <source>
        <strain evidence="1">EP-1</strain>
        <tissue evidence="1">Whole</tissue>
    </source>
</reference>
<comment type="caution">
    <text evidence="1">The sequence shown here is derived from an EMBL/GenBank/DDBJ whole genome shotgun (WGS) entry which is preliminary data.</text>
</comment>
<protein>
    <submittedName>
        <fullName evidence="1">Uncharacterized protein</fullName>
    </submittedName>
</protein>
<gene>
    <name evidence="1" type="ORF">SK128_012538</name>
</gene>
<organism evidence="1 2">
    <name type="scientific">Halocaridina rubra</name>
    <name type="common">Hawaiian red shrimp</name>
    <dbReference type="NCBI Taxonomy" id="373956"/>
    <lineage>
        <taxon>Eukaryota</taxon>
        <taxon>Metazoa</taxon>
        <taxon>Ecdysozoa</taxon>
        <taxon>Arthropoda</taxon>
        <taxon>Crustacea</taxon>
        <taxon>Multicrustacea</taxon>
        <taxon>Malacostraca</taxon>
        <taxon>Eumalacostraca</taxon>
        <taxon>Eucarida</taxon>
        <taxon>Decapoda</taxon>
        <taxon>Pleocyemata</taxon>
        <taxon>Caridea</taxon>
        <taxon>Atyoidea</taxon>
        <taxon>Atyidae</taxon>
        <taxon>Halocaridina</taxon>
    </lineage>
</organism>